<gene>
    <name evidence="2" type="ORF">Adt_20973</name>
</gene>
<sequence>MTYSAVAATPLATATPSKPTATQQRIVSSLDLGKEQVLSSSNFAATVCEFSGSTLELIGENERLRKENMQLNKELSNVKSLCNNIYVLMSNFTNCSSSNDQAINPLDLLPMARFCEQMEGTATAVSNGDEENEVIGENGVKSQPLGSNSIIRVVSEDTLVVFGVKIGMTSVVYID</sequence>
<protein>
    <submittedName>
        <fullName evidence="2">Heat stress transcription factor B-2a</fullName>
    </submittedName>
</protein>
<dbReference type="EMBL" id="JBFOLK010000006">
    <property type="protein sequence ID" value="KAL2505352.1"/>
    <property type="molecule type" value="Genomic_DNA"/>
</dbReference>
<reference evidence="3" key="1">
    <citation type="submission" date="2024-07" db="EMBL/GenBank/DDBJ databases">
        <title>Two chromosome-level genome assemblies of Korean endemic species Abeliophyllum distichum and Forsythia ovata (Oleaceae).</title>
        <authorList>
            <person name="Jang H."/>
        </authorList>
    </citation>
    <scope>NUCLEOTIDE SEQUENCE [LARGE SCALE GENOMIC DNA]</scope>
</reference>
<keyword evidence="3" id="KW-1185">Reference proteome</keyword>
<feature type="coiled-coil region" evidence="1">
    <location>
        <begin position="54"/>
        <end position="81"/>
    </location>
</feature>
<organism evidence="2 3">
    <name type="scientific">Abeliophyllum distichum</name>
    <dbReference type="NCBI Taxonomy" id="126358"/>
    <lineage>
        <taxon>Eukaryota</taxon>
        <taxon>Viridiplantae</taxon>
        <taxon>Streptophyta</taxon>
        <taxon>Embryophyta</taxon>
        <taxon>Tracheophyta</taxon>
        <taxon>Spermatophyta</taxon>
        <taxon>Magnoliopsida</taxon>
        <taxon>eudicotyledons</taxon>
        <taxon>Gunneridae</taxon>
        <taxon>Pentapetalae</taxon>
        <taxon>asterids</taxon>
        <taxon>lamiids</taxon>
        <taxon>Lamiales</taxon>
        <taxon>Oleaceae</taxon>
        <taxon>Forsythieae</taxon>
        <taxon>Abeliophyllum</taxon>
    </lineage>
</organism>
<dbReference type="Proteomes" id="UP001604336">
    <property type="component" value="Unassembled WGS sequence"/>
</dbReference>
<proteinExistence type="predicted"/>
<evidence type="ECO:0000256" key="1">
    <source>
        <dbReference type="SAM" id="Coils"/>
    </source>
</evidence>
<evidence type="ECO:0000313" key="2">
    <source>
        <dbReference type="EMBL" id="KAL2505352.1"/>
    </source>
</evidence>
<name>A0ABD1SY25_9LAMI</name>
<keyword evidence="1" id="KW-0175">Coiled coil</keyword>
<accession>A0ABD1SY25</accession>
<dbReference type="AlphaFoldDB" id="A0ABD1SY25"/>
<evidence type="ECO:0000313" key="3">
    <source>
        <dbReference type="Proteomes" id="UP001604336"/>
    </source>
</evidence>
<comment type="caution">
    <text evidence="2">The sequence shown here is derived from an EMBL/GenBank/DDBJ whole genome shotgun (WGS) entry which is preliminary data.</text>
</comment>